<dbReference type="OrthoDB" id="5620327at2"/>
<dbReference type="AlphaFoldDB" id="A0A0M3T204"/>
<dbReference type="PANTHER" id="PTHR30613:SF1">
    <property type="entry name" value="DUF1479 DOMAIN PROTEIN (AFU_ORTHOLOGUE AFUA_5G09280)"/>
    <property type="match status" value="1"/>
</dbReference>
<evidence type="ECO:0000313" key="2">
    <source>
        <dbReference type="Proteomes" id="UP000068905"/>
    </source>
</evidence>
<reference evidence="1 2" key="1">
    <citation type="journal article" date="2015" name="Genome Announc.">
        <title>Genome Sequence of 'Candidatus Thioglobus singularis' Strain PS1, a Mixotroph from the SUP05 Clade of Marine Gammaproteobacteria.</title>
        <authorList>
            <person name="Marshall K.T."/>
            <person name="Morris R.M."/>
        </authorList>
    </citation>
    <scope>NUCLEOTIDE SEQUENCE [LARGE SCALE GENOMIC DNA]</scope>
    <source>
        <strain evidence="1 2">PS1</strain>
    </source>
</reference>
<keyword evidence="2" id="KW-1185">Reference proteome</keyword>
<dbReference type="Gene3D" id="2.60.120.330">
    <property type="entry name" value="B-lactam Antibiotic, Isopenicillin N Synthase, Chain"/>
    <property type="match status" value="1"/>
</dbReference>
<dbReference type="KEGG" id="tsn:W908_05095"/>
<protein>
    <submittedName>
        <fullName evidence="1">Diguanylate cyclase</fullName>
    </submittedName>
</protein>
<dbReference type="PATRIC" id="fig|1125411.7.peg.1004"/>
<dbReference type="InterPro" id="IPR010856">
    <property type="entry name" value="Gig2-like"/>
</dbReference>
<organism evidence="1 2">
    <name type="scientific">Candidatus Pseudothioglobus singularis PS1</name>
    <dbReference type="NCBI Taxonomy" id="1125411"/>
    <lineage>
        <taxon>Bacteria</taxon>
        <taxon>Pseudomonadati</taxon>
        <taxon>Pseudomonadota</taxon>
        <taxon>Gammaproteobacteria</taxon>
        <taxon>Candidatus Pseudothioglobaceae</taxon>
        <taxon>Candidatus Pseudothioglobus</taxon>
    </lineage>
</organism>
<evidence type="ECO:0000313" key="1">
    <source>
        <dbReference type="EMBL" id="ALE01981.1"/>
    </source>
</evidence>
<dbReference type="PANTHER" id="PTHR30613">
    <property type="entry name" value="UNCHARACTERIZED PROTEIN YBIU-RELATED"/>
    <property type="match status" value="1"/>
</dbReference>
<sequence>MEKLQQIQQSIITSKELLRTHFNVKKSFDLAQSNTKKEVDNILEMQHKEIPVIPEIDYKSIVNGKVSFDEIANIKRRGALIIRNVFDDQQASEWNDEVGDYILSNDYFTKSVEREGMDQYFSQLKSGAPQIFGIYWSRPQMLARQSQSMANTKRFLNSMWNVSSPHGDEFDPNNDFIYADRIRRREPGDETLGLSPHIDGGSFERWTDPAFQKVYGSVFNGDLKSYDPWNAAHRTHTKEYKSPAVCSMFRTFQGWTALTAQGPSDGTLSLIPIANSMSYLLLRALQDDIAPDSLCDATPGRPLLISSDYHQDLLDGIVTIQDVNPGDTVWWHPDLTHAVADKHTGKDYSNVMFIGSSPQCKKNLDYAKRQTQNFILGKSPPDFAAEDYEVDFNGRFTIEELSDLGQNQMAL</sequence>
<dbReference type="STRING" id="1125411.W908_05095"/>
<dbReference type="InterPro" id="IPR027443">
    <property type="entry name" value="IPNS-like_sf"/>
</dbReference>
<gene>
    <name evidence="1" type="ORF">W908_05095</name>
</gene>
<name>A0A0M3T204_9GAMM</name>
<accession>A0A0M3T204</accession>
<dbReference type="Proteomes" id="UP000068905">
    <property type="component" value="Chromosome"/>
</dbReference>
<dbReference type="EMBL" id="CP006911">
    <property type="protein sequence ID" value="ALE01981.1"/>
    <property type="molecule type" value="Genomic_DNA"/>
</dbReference>
<dbReference type="SUPFAM" id="SSF51197">
    <property type="entry name" value="Clavaminate synthase-like"/>
    <property type="match status" value="1"/>
</dbReference>
<proteinExistence type="predicted"/>
<dbReference type="Pfam" id="PF07350">
    <property type="entry name" value="Gig2-like"/>
    <property type="match status" value="1"/>
</dbReference>
<dbReference type="RefSeq" id="WP_053820195.1">
    <property type="nucleotide sequence ID" value="NZ_CP006911.1"/>
</dbReference>